<protein>
    <submittedName>
        <fullName evidence="1">Uncharacterized protein</fullName>
    </submittedName>
</protein>
<evidence type="ECO:0000313" key="2">
    <source>
        <dbReference type="Proteomes" id="UP001566132"/>
    </source>
</evidence>
<accession>A0ABD1F460</accession>
<comment type="caution">
    <text evidence="1">The sequence shown here is derived from an EMBL/GenBank/DDBJ whole genome shotgun (WGS) entry which is preliminary data.</text>
</comment>
<dbReference type="EMBL" id="JBDJPC010000003">
    <property type="protein sequence ID" value="KAL1510032.1"/>
    <property type="molecule type" value="Genomic_DNA"/>
</dbReference>
<name>A0ABD1F460_HYPHA</name>
<keyword evidence="2" id="KW-1185">Reference proteome</keyword>
<dbReference type="AlphaFoldDB" id="A0ABD1F460"/>
<evidence type="ECO:0000313" key="1">
    <source>
        <dbReference type="EMBL" id="KAL1510032.1"/>
    </source>
</evidence>
<dbReference type="Proteomes" id="UP001566132">
    <property type="component" value="Unassembled WGS sequence"/>
</dbReference>
<reference evidence="1 2" key="1">
    <citation type="submission" date="2024-05" db="EMBL/GenBank/DDBJ databases">
        <title>Genetic variation in Jamaican populations of the coffee berry borer (Hypothenemus hampei).</title>
        <authorList>
            <person name="Errbii M."/>
            <person name="Myrie A."/>
        </authorList>
    </citation>
    <scope>NUCLEOTIDE SEQUENCE [LARGE SCALE GENOMIC DNA]</scope>
    <source>
        <strain evidence="1">JA-Hopewell-2020-01-JO</strain>
        <tissue evidence="1">Whole body</tissue>
    </source>
</reference>
<organism evidence="1 2">
    <name type="scientific">Hypothenemus hampei</name>
    <name type="common">Coffee berry borer</name>
    <dbReference type="NCBI Taxonomy" id="57062"/>
    <lineage>
        <taxon>Eukaryota</taxon>
        <taxon>Metazoa</taxon>
        <taxon>Ecdysozoa</taxon>
        <taxon>Arthropoda</taxon>
        <taxon>Hexapoda</taxon>
        <taxon>Insecta</taxon>
        <taxon>Pterygota</taxon>
        <taxon>Neoptera</taxon>
        <taxon>Endopterygota</taxon>
        <taxon>Coleoptera</taxon>
        <taxon>Polyphaga</taxon>
        <taxon>Cucujiformia</taxon>
        <taxon>Curculionidae</taxon>
        <taxon>Scolytinae</taxon>
        <taxon>Hypothenemus</taxon>
    </lineage>
</organism>
<gene>
    <name evidence="1" type="ORF">ABEB36_004688</name>
</gene>
<proteinExistence type="predicted"/>
<sequence length="137" mass="15129">MERSSALGGVAHQNDAIVRNATTEVDLEVEFKNPKLLTQTQMHSRAEVRSTKDSFSFLHERTNRHEKAAGFSRKTQNLVSKATGHQLQIDLADYPTKGEFVSALKKLDKMSGAALLLALLPIQIIRETEPAAGRLCS</sequence>